<dbReference type="EMBL" id="SNZH01000004">
    <property type="protein sequence ID" value="TDR45756.1"/>
    <property type="molecule type" value="Genomic_DNA"/>
</dbReference>
<keyword evidence="1" id="KW-0732">Signal</keyword>
<evidence type="ECO:0000313" key="3">
    <source>
        <dbReference type="Proteomes" id="UP000295293"/>
    </source>
</evidence>
<protein>
    <recommendedName>
        <fullName evidence="4">TLP18.3/Psb32/MOLO-1 phosphatase superfamily protein</fullName>
    </recommendedName>
</protein>
<proteinExistence type="predicted"/>
<reference evidence="2 3" key="1">
    <citation type="submission" date="2019-03" db="EMBL/GenBank/DDBJ databases">
        <title>Genomic Encyclopedia of Type Strains, Phase IV (KMG-IV): sequencing the most valuable type-strain genomes for metagenomic binning, comparative biology and taxonomic classification.</title>
        <authorList>
            <person name="Goeker M."/>
        </authorList>
    </citation>
    <scope>NUCLEOTIDE SEQUENCE [LARGE SCALE GENOMIC DNA]</scope>
    <source>
        <strain evidence="2 3">DSM 21667</strain>
    </source>
</reference>
<evidence type="ECO:0008006" key="4">
    <source>
        <dbReference type="Google" id="ProtNLM"/>
    </source>
</evidence>
<gene>
    <name evidence="2" type="ORF">DFR29_104184</name>
</gene>
<name>A0A4V3DMS5_9GAMM</name>
<dbReference type="RefSeq" id="WP_133818124.1">
    <property type="nucleotide sequence ID" value="NZ_SNZH01000004.1"/>
</dbReference>
<feature type="chain" id="PRO_5020426016" description="TLP18.3/Psb32/MOLO-1 phosphatase superfamily protein" evidence="1">
    <location>
        <begin position="26"/>
        <end position="132"/>
    </location>
</feature>
<evidence type="ECO:0000313" key="2">
    <source>
        <dbReference type="EMBL" id="TDR45756.1"/>
    </source>
</evidence>
<organism evidence="2 3">
    <name type="scientific">Tahibacter aquaticus</name>
    <dbReference type="NCBI Taxonomy" id="520092"/>
    <lineage>
        <taxon>Bacteria</taxon>
        <taxon>Pseudomonadati</taxon>
        <taxon>Pseudomonadota</taxon>
        <taxon>Gammaproteobacteria</taxon>
        <taxon>Lysobacterales</taxon>
        <taxon>Rhodanobacteraceae</taxon>
        <taxon>Tahibacter</taxon>
    </lineage>
</organism>
<keyword evidence="3" id="KW-1185">Reference proteome</keyword>
<dbReference type="Proteomes" id="UP000295293">
    <property type="component" value="Unassembled WGS sequence"/>
</dbReference>
<sequence length="132" mass="14017">MNAAAALLFAAVAVLPLRAAADACAGVDRGLNDEDRAGLGAVVARQLQLRGVKLLQALRSESWLVLHIAARDADNSYVFFAGDPHSERYRDAIGEFALPEGEAAIRRWLQENLKGMPPPLVACVAALAAKAQ</sequence>
<dbReference type="AlphaFoldDB" id="A0A4V3DMS5"/>
<evidence type="ECO:0000256" key="1">
    <source>
        <dbReference type="SAM" id="SignalP"/>
    </source>
</evidence>
<accession>A0A4V3DMS5</accession>
<comment type="caution">
    <text evidence="2">The sequence shown here is derived from an EMBL/GenBank/DDBJ whole genome shotgun (WGS) entry which is preliminary data.</text>
</comment>
<feature type="signal peptide" evidence="1">
    <location>
        <begin position="1"/>
        <end position="25"/>
    </location>
</feature>